<dbReference type="EMBL" id="CP171853">
    <property type="protein sequence ID" value="XKM42772.1"/>
    <property type="molecule type" value="Genomic_DNA"/>
</dbReference>
<sequence>MGRVTRVGPTGAGQLAKLANQQIVAVTIGAVAEAMMLIEAGGGSPAAFRDAIRGGFAESRVLELHGKRMVERQFTPGGSSSNQLKDLNAAMETAKTLSLTLPLTAAVHAEFSEFVANGNGEKDHSGLLLHLEEKNARPGRKTVTDSHSPKRRLRSQDWFDNPDHIDMAALYLERFMNYGITPEELRSGKPVIGIAQSGSDLTPCNRVHVELAKRVRDGIRDAGGIPIEFPTHPIFENCKRPTAALDRNLAYLGLVEILYGYPLDGVVLTTGCDKTTPSAIMAASTVDIPAIVLSGGPMLDGWHEGELAGSGTVIWRMRRKYAAGEINREEFLQAALDSAPSVGHCNTMGTASTMNALAEALGLSLTGCGAIPAAYRERGQMAYRTGRRAVEIVFEDLKPSDILTREAFLNAIRTNSAIGGSTNAQPHLAAMAKHAGVELYPDDWQVHGFDIPLLANVQPAGAYLGERFHRAGGTPAIMWELLQAGKLDGNCRTVTGRTMAENLEGKEARDREVITPFACPLKERAGFLVLKGNLFDFAIMKMSVVSEDFRRRYLEEPGREGVFEGKAVVFDGSEDYHKRINDPELGIDENTILVIRGAGPIGWPGSAEVVNMQPPDHLLKRGIRSLPTIGDGRQSGTADSPSILNASPESAAGGGLAWLRTGDIIRIDFNRGRCDMLVDDAEIERRKGDGIPPVPADATPWQQIYRRSVTQLSDGAVLEGAAEFRQIAKNPPRHNH</sequence>
<gene>
    <name evidence="1" type="ORF">A4U53_013960</name>
</gene>
<accession>A0ACD5EUC1</accession>
<name>A0ACD5EUC1_9HYPH</name>
<dbReference type="Proteomes" id="UP000078465">
    <property type="component" value="Chromosome"/>
</dbReference>
<proteinExistence type="predicted"/>
<reference evidence="1" key="1">
    <citation type="submission" date="2024-10" db="EMBL/GenBank/DDBJ databases">
        <title>Strain of Rhizobium-related bacteria isolated fromm roots of Vavilovia formosa.</title>
        <authorList>
            <person name="Kimeklis A."/>
            <person name="Afonin A."/>
        </authorList>
    </citation>
    <scope>NUCLEOTIDE SEQUENCE</scope>
    <source>
        <strain evidence="1">Vaf-46</strain>
    </source>
</reference>
<evidence type="ECO:0000313" key="1">
    <source>
        <dbReference type="EMBL" id="XKM42772.1"/>
    </source>
</evidence>
<evidence type="ECO:0000313" key="2">
    <source>
        <dbReference type="Proteomes" id="UP000078465"/>
    </source>
</evidence>
<organism evidence="1 2">
    <name type="scientific">Rhizobium ruizarguesonis</name>
    <dbReference type="NCBI Taxonomy" id="2081791"/>
    <lineage>
        <taxon>Bacteria</taxon>
        <taxon>Pseudomonadati</taxon>
        <taxon>Pseudomonadota</taxon>
        <taxon>Alphaproteobacteria</taxon>
        <taxon>Hyphomicrobiales</taxon>
        <taxon>Rhizobiaceae</taxon>
        <taxon>Rhizobium/Agrobacterium group</taxon>
        <taxon>Rhizobium</taxon>
    </lineage>
</organism>
<protein>
    <submittedName>
        <fullName evidence="1">Dihydroxy-acid dehydratase</fullName>
    </submittedName>
</protein>